<protein>
    <recommendedName>
        <fullName evidence="4">MBL fold metallo-hydrolase</fullName>
    </recommendedName>
</protein>
<evidence type="ECO:0008006" key="4">
    <source>
        <dbReference type="Google" id="ProtNLM"/>
    </source>
</evidence>
<evidence type="ECO:0000256" key="1">
    <source>
        <dbReference type="SAM" id="Phobius"/>
    </source>
</evidence>
<accession>A0ABT0AYW6</accession>
<evidence type="ECO:0000313" key="2">
    <source>
        <dbReference type="EMBL" id="MCJ2177992.1"/>
    </source>
</evidence>
<keyword evidence="3" id="KW-1185">Reference proteome</keyword>
<sequence length="267" mass="29271">MTRRLNYWLLACIAIISFPYYWYLMDDPASAGVGPKAVTMTELRKLADTLEGPRPGRVRSELVGHCRIMRNRLVAGWGLRPIPIAVWSYELTVPGKTPIVIDAGVTRATAESYGIADYDSAAQRRVDRVRARAAHTVVLSDSALHTGNLHLGQQHNTNTAPYPLAPGVVVLPAPGLGPHAKLVYVRLQNGREFLFTGPAARVKESLNALVPPARLTERDDVPDAGTETKSWLMTINALRRAAPDMTVITAHESVATPHVSKWFSDHS</sequence>
<dbReference type="RefSeq" id="WP_243991510.1">
    <property type="nucleotide sequence ID" value="NZ_JALHLE010000005.1"/>
</dbReference>
<organism evidence="2 3">
    <name type="scientific">Novosphingobium album</name>
    <name type="common">ex Hu et al. 2023</name>
    <dbReference type="NCBI Taxonomy" id="2930093"/>
    <lineage>
        <taxon>Bacteria</taxon>
        <taxon>Pseudomonadati</taxon>
        <taxon>Pseudomonadota</taxon>
        <taxon>Alphaproteobacteria</taxon>
        <taxon>Sphingomonadales</taxon>
        <taxon>Sphingomonadaceae</taxon>
        <taxon>Novosphingobium</taxon>
    </lineage>
</organism>
<keyword evidence="1" id="KW-0812">Transmembrane</keyword>
<feature type="transmembrane region" description="Helical" evidence="1">
    <location>
        <begin position="7"/>
        <end position="24"/>
    </location>
</feature>
<name>A0ABT0AYW6_9SPHN</name>
<gene>
    <name evidence="2" type="ORF">MTR64_05410</name>
</gene>
<reference evidence="2" key="1">
    <citation type="submission" date="2022-03" db="EMBL/GenBank/DDBJ databases">
        <title>Identification of a novel bacterium isolated from mangrove sediments.</title>
        <authorList>
            <person name="Pan X."/>
        </authorList>
    </citation>
    <scope>NUCLEOTIDE SEQUENCE</scope>
    <source>
        <strain evidence="2">B2580</strain>
    </source>
</reference>
<dbReference type="Proteomes" id="UP001162880">
    <property type="component" value="Unassembled WGS sequence"/>
</dbReference>
<evidence type="ECO:0000313" key="3">
    <source>
        <dbReference type="Proteomes" id="UP001162880"/>
    </source>
</evidence>
<keyword evidence="1" id="KW-1133">Transmembrane helix</keyword>
<comment type="caution">
    <text evidence="2">The sequence shown here is derived from an EMBL/GenBank/DDBJ whole genome shotgun (WGS) entry which is preliminary data.</text>
</comment>
<dbReference type="EMBL" id="JALHLE010000005">
    <property type="protein sequence ID" value="MCJ2177992.1"/>
    <property type="molecule type" value="Genomic_DNA"/>
</dbReference>
<proteinExistence type="predicted"/>
<keyword evidence="1" id="KW-0472">Membrane</keyword>